<reference evidence="3" key="1">
    <citation type="submission" date="2022-08" db="UniProtKB">
        <authorList>
            <consortium name="EnsemblMetazoa"/>
        </authorList>
    </citation>
    <scope>IDENTIFICATION</scope>
    <source>
        <strain evidence="3">05x7-T-G4-1.051#20</strain>
    </source>
</reference>
<proteinExistence type="predicted"/>
<dbReference type="AlphaFoldDB" id="A0A8W8MXK3"/>
<dbReference type="OrthoDB" id="6121800at2759"/>
<accession>A0A8W8MXK3</accession>
<dbReference type="PANTHER" id="PTHR47020">
    <property type="entry name" value="HILLARIN"/>
    <property type="match status" value="1"/>
</dbReference>
<dbReference type="Pfam" id="PF23265">
    <property type="entry name" value="Ig-like_KY"/>
    <property type="match status" value="2"/>
</dbReference>
<feature type="compositionally biased region" description="Polar residues" evidence="1">
    <location>
        <begin position="747"/>
        <end position="756"/>
    </location>
</feature>
<dbReference type="PANTHER" id="PTHR47020:SF1">
    <property type="entry name" value="HILLARIN"/>
    <property type="match status" value="1"/>
</dbReference>
<feature type="region of interest" description="Disordered" evidence="1">
    <location>
        <begin position="936"/>
        <end position="957"/>
    </location>
</feature>
<organism evidence="3 4">
    <name type="scientific">Magallana gigas</name>
    <name type="common">Pacific oyster</name>
    <name type="synonym">Crassostrea gigas</name>
    <dbReference type="NCBI Taxonomy" id="29159"/>
    <lineage>
        <taxon>Eukaryota</taxon>
        <taxon>Metazoa</taxon>
        <taxon>Spiralia</taxon>
        <taxon>Lophotrochozoa</taxon>
        <taxon>Mollusca</taxon>
        <taxon>Bivalvia</taxon>
        <taxon>Autobranchia</taxon>
        <taxon>Pteriomorphia</taxon>
        <taxon>Ostreida</taxon>
        <taxon>Ostreoidea</taxon>
        <taxon>Ostreidae</taxon>
        <taxon>Magallana</taxon>
    </lineage>
</organism>
<dbReference type="InterPro" id="IPR038765">
    <property type="entry name" value="Papain-like_cys_pep_sf"/>
</dbReference>
<dbReference type="OMA" id="GVHECIM"/>
<keyword evidence="4" id="KW-1185">Reference proteome</keyword>
<feature type="compositionally biased region" description="Polar residues" evidence="1">
    <location>
        <begin position="709"/>
        <end position="723"/>
    </location>
</feature>
<feature type="compositionally biased region" description="Basic and acidic residues" evidence="1">
    <location>
        <begin position="939"/>
        <end position="948"/>
    </location>
</feature>
<evidence type="ECO:0000313" key="3">
    <source>
        <dbReference type="EnsemblMetazoa" id="G3548.1:cds"/>
    </source>
</evidence>
<name>A0A8W8MXK3_MAGGI</name>
<protein>
    <recommendedName>
        <fullName evidence="2">KY-like immunoglobulin-like domain-containing protein</fullName>
    </recommendedName>
</protein>
<feature type="compositionally biased region" description="Polar residues" evidence="1">
    <location>
        <begin position="677"/>
        <end position="699"/>
    </location>
</feature>
<evidence type="ECO:0000259" key="2">
    <source>
        <dbReference type="Pfam" id="PF23265"/>
    </source>
</evidence>
<feature type="region of interest" description="Disordered" evidence="1">
    <location>
        <begin position="659"/>
        <end position="802"/>
    </location>
</feature>
<feature type="domain" description="KY-like immunoglobulin-like" evidence="2">
    <location>
        <begin position="407"/>
        <end position="510"/>
    </location>
</feature>
<feature type="domain" description="KY-like immunoglobulin-like" evidence="2">
    <location>
        <begin position="258"/>
        <end position="391"/>
    </location>
</feature>
<feature type="compositionally biased region" description="Polar residues" evidence="1">
    <location>
        <begin position="659"/>
        <end position="668"/>
    </location>
</feature>
<evidence type="ECO:0000256" key="1">
    <source>
        <dbReference type="SAM" id="MobiDB-lite"/>
    </source>
</evidence>
<sequence>MGNQAQGPRVFAADDVLDQASGTFGEGADIPVVPPKITKEELLKRVDFASIDQTALKAPPELLLENFWDIADHLVVSKSFKVIDDLFRIRAIFRWMTSFDEESIISQILPPENSPLEYLIKIQSDFGDHANLLYVLCVSANIPCVVINGVSKHGFYEVGDQIRKEVLASKWNAVYVNGEWRLIDPFWAHTSIPYAQYRDQITVDENGQITLSTEMGDTEGEPRPVNEFFYLCDPEKFIFTHFPDEEQWQLLANPITEERFQEQPYFREHYHHLGLSISKGFSDTDNCILRPDGRPCKISFDLPRDKSSNLDFKYSVTELDVEENTDTSDLDKYVMMSKSKTTLQFGVSFPFIGRFRLDVYGTDNCKDSPFNLMLSYLIHCGVPVKDFKGFPEVPEHGWGPHPLAEELGIVPISPKSSVIQTETGIVEIRFPASKAREISHCLGSTKFDAATMSRHALGRLDTVRQEYFVYVRLPEQGDYTLKIFADVDALRGKIPDSTVMTYLIEFTGNATNDPYPFVLGSQIGSKLGAFQLDVEAVDESNGVLMAWDGKLDLNLTASKDAALFSELSTSNPIAKKVMSVKDTNEKGNWKFSLKLPVAGLYSLNLFGWNKKEKNKKVEEIYSFLIQSTGSLSKEELEKLAKKGKARKGVKDMKSGFERSNTVLDSESQVAKARTDTKTISTERISSETGDMAKNRQQAGTDVDVFPISDQFSTNDGSSTNKPPASTGYGRQPSRGSIKTTGGLDKTVNGTKQQTTHNNNNEKSKNSSLQGSKDSKSDGKSSPRKGVLKKGDDKTLSKNRKGVSIVEADKKDDGVKKKKKDDLDVRSFQTTKNIVKINIEHPIKSVFTSMTKTDANDKPGDKAAVIKTKDGIEVRIQGYGRYQVDVMSKETGPRVKVVGRYTVIRVPTSNPSQDESMSDSKLFDGFGFGGNVFVDSDEEIPTREAENKPKTSTKKNQLSDKVDYGTVVPDNRSIKSTDLLDEILQGRFTDATNREMKAKLRKALKVKDLDLILKYLELYQSTSKTKRDTIFPKAVKDVMKKIKDQQRLVQECKMETPVLMDETIHVTKTPDDVRVVVVHKIIDKMTRKEKVTRVTLEINQIALTEIKQYANPPEGVHECIMATLVLLGDQPEDCKDFSACQGLLFRTGHLYIMRRITRFNIQSVPRDRVDFVSRLLKDFSMWQILDVSKGAAAFYMWVKAMLHDIQKSRPPTRAVSGKSTHSVKRVPPRPTLLPEYISRRDGTVILKL</sequence>
<evidence type="ECO:0000313" key="4">
    <source>
        <dbReference type="Proteomes" id="UP000005408"/>
    </source>
</evidence>
<dbReference type="EnsemblMetazoa" id="G3548.1">
    <property type="protein sequence ID" value="G3548.1:cds"/>
    <property type="gene ID" value="G3548"/>
</dbReference>
<dbReference type="Gene3D" id="1.20.920.20">
    <property type="match status" value="1"/>
</dbReference>
<dbReference type="InterPro" id="IPR053041">
    <property type="entry name" value="Transglut-like_Superfamily_Mod"/>
</dbReference>
<dbReference type="Gene3D" id="3.10.620.30">
    <property type="match status" value="1"/>
</dbReference>
<dbReference type="SUPFAM" id="SSF54001">
    <property type="entry name" value="Cysteine proteinases"/>
    <property type="match status" value="1"/>
</dbReference>
<dbReference type="Proteomes" id="UP000005408">
    <property type="component" value="Unassembled WGS sequence"/>
</dbReference>
<dbReference type="InterPro" id="IPR056564">
    <property type="entry name" value="Ig-like_KY"/>
</dbReference>